<feature type="compositionally biased region" description="Polar residues" evidence="1">
    <location>
        <begin position="682"/>
        <end position="692"/>
    </location>
</feature>
<keyword evidence="3" id="KW-1185">Reference proteome</keyword>
<feature type="region of interest" description="Disordered" evidence="1">
    <location>
        <begin position="434"/>
        <end position="804"/>
    </location>
</feature>
<feature type="compositionally biased region" description="Basic and acidic residues" evidence="1">
    <location>
        <begin position="43"/>
        <end position="55"/>
    </location>
</feature>
<feature type="region of interest" description="Disordered" evidence="1">
    <location>
        <begin position="841"/>
        <end position="1292"/>
    </location>
</feature>
<feature type="compositionally biased region" description="Basic and acidic residues" evidence="1">
    <location>
        <begin position="585"/>
        <end position="594"/>
    </location>
</feature>
<feature type="compositionally biased region" description="Basic and acidic residues" evidence="1">
    <location>
        <begin position="735"/>
        <end position="771"/>
    </location>
</feature>
<feature type="compositionally biased region" description="Polar residues" evidence="1">
    <location>
        <begin position="1059"/>
        <end position="1071"/>
    </location>
</feature>
<accession>A0A9P7YS66</accession>
<organism evidence="2 3">
    <name type="scientific">Amylocarpus encephaloides</name>
    <dbReference type="NCBI Taxonomy" id="45428"/>
    <lineage>
        <taxon>Eukaryota</taxon>
        <taxon>Fungi</taxon>
        <taxon>Dikarya</taxon>
        <taxon>Ascomycota</taxon>
        <taxon>Pezizomycotina</taxon>
        <taxon>Leotiomycetes</taxon>
        <taxon>Helotiales</taxon>
        <taxon>Helotiales incertae sedis</taxon>
        <taxon>Amylocarpus</taxon>
    </lineage>
</organism>
<dbReference type="Proteomes" id="UP000824998">
    <property type="component" value="Unassembled WGS sequence"/>
</dbReference>
<feature type="compositionally biased region" description="Low complexity" evidence="1">
    <location>
        <begin position="1123"/>
        <end position="1134"/>
    </location>
</feature>
<feature type="compositionally biased region" description="Polar residues" evidence="1">
    <location>
        <begin position="842"/>
        <end position="852"/>
    </location>
</feature>
<proteinExistence type="predicted"/>
<feature type="compositionally biased region" description="Polar residues" evidence="1">
    <location>
        <begin position="381"/>
        <end position="391"/>
    </location>
</feature>
<feature type="compositionally biased region" description="Basic residues" evidence="1">
    <location>
        <begin position="1"/>
        <end position="10"/>
    </location>
</feature>
<comment type="caution">
    <text evidence="2">The sequence shown here is derived from an EMBL/GenBank/DDBJ whole genome shotgun (WGS) entry which is preliminary data.</text>
</comment>
<dbReference type="EMBL" id="MU251366">
    <property type="protein sequence ID" value="KAG9238761.1"/>
    <property type="molecule type" value="Genomic_DNA"/>
</dbReference>
<feature type="compositionally biased region" description="Low complexity" evidence="1">
    <location>
        <begin position="658"/>
        <end position="671"/>
    </location>
</feature>
<feature type="compositionally biased region" description="Polar residues" evidence="1">
    <location>
        <begin position="1084"/>
        <end position="1094"/>
    </location>
</feature>
<feature type="compositionally biased region" description="Basic and acidic residues" evidence="1">
    <location>
        <begin position="222"/>
        <end position="237"/>
    </location>
</feature>
<evidence type="ECO:0000256" key="1">
    <source>
        <dbReference type="SAM" id="MobiDB-lite"/>
    </source>
</evidence>
<feature type="compositionally biased region" description="Basic and acidic residues" evidence="1">
    <location>
        <begin position="317"/>
        <end position="331"/>
    </location>
</feature>
<feature type="compositionally biased region" description="Polar residues" evidence="1">
    <location>
        <begin position="701"/>
        <end position="711"/>
    </location>
</feature>
<feature type="compositionally biased region" description="Basic residues" evidence="1">
    <location>
        <begin position="33"/>
        <end position="42"/>
    </location>
</feature>
<feature type="compositionally biased region" description="Low complexity" evidence="1">
    <location>
        <begin position="503"/>
        <end position="514"/>
    </location>
</feature>
<name>A0A9P7YS66_9HELO</name>
<evidence type="ECO:0000313" key="3">
    <source>
        <dbReference type="Proteomes" id="UP000824998"/>
    </source>
</evidence>
<feature type="region of interest" description="Disordered" evidence="1">
    <location>
        <begin position="148"/>
        <end position="360"/>
    </location>
</feature>
<feature type="compositionally biased region" description="Low complexity" evidence="1">
    <location>
        <begin position="964"/>
        <end position="981"/>
    </location>
</feature>
<feature type="compositionally biased region" description="Polar residues" evidence="1">
    <location>
        <begin position="458"/>
        <end position="468"/>
    </location>
</feature>
<feature type="compositionally biased region" description="Polar residues" evidence="1">
    <location>
        <begin position="545"/>
        <end position="556"/>
    </location>
</feature>
<feature type="compositionally biased region" description="Basic and acidic residues" evidence="1">
    <location>
        <begin position="887"/>
        <end position="899"/>
    </location>
</feature>
<feature type="region of interest" description="Disordered" evidence="1">
    <location>
        <begin position="1"/>
        <end position="64"/>
    </location>
</feature>
<feature type="compositionally biased region" description="Polar residues" evidence="1">
    <location>
        <begin position="1159"/>
        <end position="1169"/>
    </location>
</feature>
<feature type="compositionally biased region" description="Polar residues" evidence="1">
    <location>
        <begin position="486"/>
        <end position="502"/>
    </location>
</feature>
<feature type="compositionally biased region" description="Polar residues" evidence="1">
    <location>
        <begin position="343"/>
        <end position="360"/>
    </location>
</feature>
<dbReference type="OrthoDB" id="5335210at2759"/>
<feature type="compositionally biased region" description="Polar residues" evidence="1">
    <location>
        <begin position="1218"/>
        <end position="1231"/>
    </location>
</feature>
<evidence type="ECO:0000313" key="2">
    <source>
        <dbReference type="EMBL" id="KAG9238761.1"/>
    </source>
</evidence>
<feature type="compositionally biased region" description="Low complexity" evidence="1">
    <location>
        <begin position="261"/>
        <end position="284"/>
    </location>
</feature>
<sequence>MNRFRTKKKAKEAPDGPIRVSTESDVPSIPPVKKSRTFGRSKKIPEPEPLPEPKLDVANALPPSDDFRTSLLMNGLSARFSMLREQDDPKSKIGKASDDSVLFPKPQSKFNDFNFQSPYGLSDIAEVSSIKGSIRPPFAAMERKDSYSTLTGSFGTDDDSIHSGSIMNRSKPGEGNNLFGGRQKIYKLPANSTASSKSLADGSGMGGRAVYDHDVSQSAFQKLREREREQERERLAMEESEAQSSRPPSPPLSGYNRNRETSSTTSSSGPSITRASTAATSFSSQRTPSVRGDQTPVTPGGSISNGGLERSTTKARRLYETGLDQHLHDQQHSAMSRIDTLSKRSIGTRTPPLNSPTTSFQAVERWDKQVLAGKASMPNLRPTSPTLNPGLNSFDFAVKSTDHPDSRSYGMSSPPLSPPITENEDVVVLSVRPNDRGKATALGTFSKPAQSYDEGKYSQRQVQMQQGRETPPLRKHAPPDAFAPHHQQQNGRSRAGSNATFASVNSGRSRSNSSAQRQFLPQGIPEIHPPKTYPQIPENRAVSGTFLSSPDESAVSSPAEPPVKVRNNQVPLDLSKMNFQNRNVSLERPDESQHPAHRNSPAEIPTARNEDHNVAPPRPLTPDDQKSAVNLPADSPTLGPASTMTGLSGMVRQHLRSESNSSSIYGGVSSGPPTSRFPPDQTYYNSSSNPWDNETWDQGYYDNTQDNSEAQVSEARNLDVISPLAVQSSDSLPIEENRKSSWEKESEAHHTRNESTETQKERLDFKNELAERRRRVQENLKSFVETDSRSASPGPEIPKEQPSVRANALGLLRAKTSRGSLVVRTREPPQSKAMKMLGIGSATMTTSPSPSRQEFDETIQNREEAETSDGAVKDPTMTPQTRAFRQARRDAQRDRERQMAMRHQSPMGVAGHNPEWSPATAAARSPREPPSQRVPPNIHTGGQQRSPSRERQRPPMTTRAPHNGSQQSQGSMGSSRSGSSPPGRPSRDRSSSGDSSGRSKSRNGKYRDDLAKAMAEGVSSSSQRMYNELSVPTAAISSRSPVGGLPASPSPMPSPMMQLPNTSRSRSNSRVGASPLPSPYPEPQSLQPVKTDNGQYGLPLSPRPSPTAPFSINPTPTQPSPAGPGAAAPTVPVSQPQTRIPGARKKSINKHDISEPKFVSSTSRITTVNLPPEASLQNGMDILGAPPIPPVNPARRQPRGMFSLRGKKDGIEEIQNMPAATQSTEEMSTFSDDGESKPRVRQKLRKSSSEGGNLNARARQAASAKPGPAMPTNNFGPSRGNSPPRPAEGGMF</sequence>
<protein>
    <submittedName>
        <fullName evidence="2">Uncharacterized protein</fullName>
    </submittedName>
</protein>
<feature type="region of interest" description="Disordered" evidence="1">
    <location>
        <begin position="817"/>
        <end position="836"/>
    </location>
</feature>
<feature type="compositionally biased region" description="Polar residues" evidence="1">
    <location>
        <begin position="1271"/>
        <end position="1281"/>
    </location>
</feature>
<feature type="region of interest" description="Disordered" evidence="1">
    <location>
        <begin position="375"/>
        <end position="422"/>
    </location>
</feature>
<gene>
    <name evidence="2" type="ORF">BJ875DRAFT_14493</name>
</gene>
<reference evidence="2" key="1">
    <citation type="journal article" date="2021" name="IMA Fungus">
        <title>Genomic characterization of three marine fungi, including Emericellopsis atlantica sp. nov. with signatures of a generalist lifestyle and marine biomass degradation.</title>
        <authorList>
            <person name="Hagestad O.C."/>
            <person name="Hou L."/>
            <person name="Andersen J.H."/>
            <person name="Hansen E.H."/>
            <person name="Altermark B."/>
            <person name="Li C."/>
            <person name="Kuhnert E."/>
            <person name="Cox R.J."/>
            <person name="Crous P.W."/>
            <person name="Spatafora J.W."/>
            <person name="Lail K."/>
            <person name="Amirebrahimi M."/>
            <person name="Lipzen A."/>
            <person name="Pangilinan J."/>
            <person name="Andreopoulos W."/>
            <person name="Hayes R.D."/>
            <person name="Ng V."/>
            <person name="Grigoriev I.V."/>
            <person name="Jackson S.A."/>
            <person name="Sutton T.D.S."/>
            <person name="Dobson A.D.W."/>
            <person name="Rama T."/>
        </authorList>
    </citation>
    <scope>NUCLEOTIDE SEQUENCE</scope>
    <source>
        <strain evidence="2">TRa018bII</strain>
    </source>
</reference>
<feature type="compositionally biased region" description="Basic and acidic residues" evidence="1">
    <location>
        <begin position="853"/>
        <end position="865"/>
    </location>
</feature>